<feature type="compositionally biased region" description="Acidic residues" evidence="1">
    <location>
        <begin position="1"/>
        <end position="12"/>
    </location>
</feature>
<organism evidence="3 4">
    <name type="scientific">Mycolicibacterium madagascariense</name>
    <dbReference type="NCBI Taxonomy" id="212765"/>
    <lineage>
        <taxon>Bacteria</taxon>
        <taxon>Bacillati</taxon>
        <taxon>Actinomycetota</taxon>
        <taxon>Actinomycetes</taxon>
        <taxon>Mycobacteriales</taxon>
        <taxon>Mycobacteriaceae</taxon>
        <taxon>Mycolicibacterium</taxon>
    </lineage>
</organism>
<dbReference type="InterPro" id="IPR000835">
    <property type="entry name" value="HTH_MarR-typ"/>
</dbReference>
<feature type="region of interest" description="Disordered" evidence="1">
    <location>
        <begin position="1"/>
        <end position="21"/>
    </location>
</feature>
<dbReference type="SMART" id="SM00347">
    <property type="entry name" value="HTH_MARR"/>
    <property type="match status" value="1"/>
</dbReference>
<dbReference type="GO" id="GO:0003700">
    <property type="term" value="F:DNA-binding transcription factor activity"/>
    <property type="evidence" value="ECO:0007669"/>
    <property type="project" value="InterPro"/>
</dbReference>
<keyword evidence="4" id="KW-1185">Reference proteome</keyword>
<protein>
    <recommendedName>
        <fullName evidence="2">HTH marR-type domain-containing protein</fullName>
    </recommendedName>
</protein>
<accession>A0A7I7XA30</accession>
<dbReference type="InterPro" id="IPR039422">
    <property type="entry name" value="MarR/SlyA-like"/>
</dbReference>
<dbReference type="PANTHER" id="PTHR33164:SF106">
    <property type="entry name" value="TRANSCRIPTIONAL REGULATORY PROTEIN"/>
    <property type="match status" value="1"/>
</dbReference>
<dbReference type="RefSeq" id="WP_163732656.1">
    <property type="nucleotide sequence ID" value="NZ_AP022610.1"/>
</dbReference>
<sequence>MGDGGDGIDDVGGDGSERVGDEGDRARLERLIIADLRELTSESNWVARTFAEQNQLSANEFRALLFVMLAETNGVRLTAGELRKQMGLSGAAITYLVVRMTGIHHLRREVDPTDRRKVILRYDERGLAVARAFFAKLAAHNHGAMADLADADLVAAHRTFGAMVSAMQNFRTEIAVRP</sequence>
<dbReference type="SUPFAM" id="SSF46785">
    <property type="entry name" value="Winged helix' DNA-binding domain"/>
    <property type="match status" value="1"/>
</dbReference>
<gene>
    <name evidence="3" type="ORF">MMAD_07290</name>
</gene>
<dbReference type="Pfam" id="PF12802">
    <property type="entry name" value="MarR_2"/>
    <property type="match status" value="1"/>
</dbReference>
<dbReference type="Proteomes" id="UP000466517">
    <property type="component" value="Chromosome"/>
</dbReference>
<dbReference type="EMBL" id="AP022610">
    <property type="protein sequence ID" value="BBZ26434.1"/>
    <property type="molecule type" value="Genomic_DNA"/>
</dbReference>
<evidence type="ECO:0000313" key="4">
    <source>
        <dbReference type="Proteomes" id="UP000466517"/>
    </source>
</evidence>
<evidence type="ECO:0000259" key="2">
    <source>
        <dbReference type="SMART" id="SM00347"/>
    </source>
</evidence>
<proteinExistence type="predicted"/>
<reference evidence="3 4" key="1">
    <citation type="journal article" date="2019" name="Emerg. Microbes Infect.">
        <title>Comprehensive subspecies identification of 175 nontuberculous mycobacteria species based on 7547 genomic profiles.</title>
        <authorList>
            <person name="Matsumoto Y."/>
            <person name="Kinjo T."/>
            <person name="Motooka D."/>
            <person name="Nabeya D."/>
            <person name="Jung N."/>
            <person name="Uechi K."/>
            <person name="Horii T."/>
            <person name="Iida T."/>
            <person name="Fujita J."/>
            <person name="Nakamura S."/>
        </authorList>
    </citation>
    <scope>NUCLEOTIDE SEQUENCE [LARGE SCALE GENOMIC DNA]</scope>
    <source>
        <strain evidence="3 4">JCM 13574</strain>
    </source>
</reference>
<dbReference type="AlphaFoldDB" id="A0A7I7XA30"/>
<dbReference type="PANTHER" id="PTHR33164">
    <property type="entry name" value="TRANSCRIPTIONAL REGULATOR, MARR FAMILY"/>
    <property type="match status" value="1"/>
</dbReference>
<dbReference type="KEGG" id="mmag:MMAD_07290"/>
<dbReference type="InterPro" id="IPR036388">
    <property type="entry name" value="WH-like_DNA-bd_sf"/>
</dbReference>
<dbReference type="Gene3D" id="1.10.10.10">
    <property type="entry name" value="Winged helix-like DNA-binding domain superfamily/Winged helix DNA-binding domain"/>
    <property type="match status" value="1"/>
</dbReference>
<name>A0A7I7XA30_9MYCO</name>
<dbReference type="GO" id="GO:0006950">
    <property type="term" value="P:response to stress"/>
    <property type="evidence" value="ECO:0007669"/>
    <property type="project" value="TreeGrafter"/>
</dbReference>
<evidence type="ECO:0000256" key="1">
    <source>
        <dbReference type="SAM" id="MobiDB-lite"/>
    </source>
</evidence>
<evidence type="ECO:0000313" key="3">
    <source>
        <dbReference type="EMBL" id="BBZ26434.1"/>
    </source>
</evidence>
<dbReference type="InterPro" id="IPR036390">
    <property type="entry name" value="WH_DNA-bd_sf"/>
</dbReference>
<feature type="domain" description="HTH marR-type" evidence="2">
    <location>
        <begin position="49"/>
        <end position="153"/>
    </location>
</feature>